<keyword evidence="2" id="KW-0238">DNA-binding</keyword>
<reference evidence="5" key="1">
    <citation type="submission" date="2021-02" db="EMBL/GenBank/DDBJ databases">
        <title>Skermanella TT6 skin isolate.</title>
        <authorList>
            <person name="Lee K."/>
            <person name="Ganzorig M."/>
        </authorList>
    </citation>
    <scope>NUCLEOTIDE SEQUENCE</scope>
    <source>
        <strain evidence="5">TT6</strain>
    </source>
</reference>
<dbReference type="PRINTS" id="PR00035">
    <property type="entry name" value="HTHGNTR"/>
</dbReference>
<dbReference type="SUPFAM" id="SSF48008">
    <property type="entry name" value="GntR ligand-binding domain-like"/>
    <property type="match status" value="1"/>
</dbReference>
<evidence type="ECO:0000256" key="3">
    <source>
        <dbReference type="ARBA" id="ARBA00023163"/>
    </source>
</evidence>
<proteinExistence type="predicted"/>
<dbReference type="PANTHER" id="PTHR43537">
    <property type="entry name" value="TRANSCRIPTIONAL REGULATOR, GNTR FAMILY"/>
    <property type="match status" value="1"/>
</dbReference>
<feature type="domain" description="HTH gntR-type" evidence="4">
    <location>
        <begin position="15"/>
        <end position="82"/>
    </location>
</feature>
<dbReference type="InterPro" id="IPR011711">
    <property type="entry name" value="GntR_C"/>
</dbReference>
<protein>
    <submittedName>
        <fullName evidence="5">GntR family transcriptional regulator</fullName>
    </submittedName>
</protein>
<evidence type="ECO:0000259" key="4">
    <source>
        <dbReference type="PROSITE" id="PS50949"/>
    </source>
</evidence>
<sequence>MTDALMEPAGRIARRSLHDEVVERVRGLVLEGELAPGSRVPEKQLCEQFGISRTPLREALKVLASEGLLELLPNRGAVVTKLTARDVDEMFEVMGALEALSGELACARIDDAGISSIRAIHERMVEHYRRGELPDYFRLNQRIHEGIMDASGNATLRTLYDGLATRIRRARYMANMSDARWKQAVDEHEEILALLERRDGPALGAALRRHLSNKCEVVKAAFTD</sequence>
<dbReference type="PROSITE" id="PS50949">
    <property type="entry name" value="HTH_GNTR"/>
    <property type="match status" value="1"/>
</dbReference>
<dbReference type="Proteomes" id="UP000595197">
    <property type="component" value="Chromosome"/>
</dbReference>
<dbReference type="Gene3D" id="1.20.120.530">
    <property type="entry name" value="GntR ligand-binding domain-like"/>
    <property type="match status" value="1"/>
</dbReference>
<dbReference type="InterPro" id="IPR000524">
    <property type="entry name" value="Tscrpt_reg_HTH_GntR"/>
</dbReference>
<dbReference type="RefSeq" id="WP_201076820.1">
    <property type="nucleotide sequence ID" value="NZ_CP067420.1"/>
</dbReference>
<dbReference type="InterPro" id="IPR036388">
    <property type="entry name" value="WH-like_DNA-bd_sf"/>
</dbReference>
<dbReference type="Pfam" id="PF07729">
    <property type="entry name" value="FCD"/>
    <property type="match status" value="1"/>
</dbReference>
<accession>A0ABX7B6K0</accession>
<keyword evidence="1" id="KW-0805">Transcription regulation</keyword>
<keyword evidence="3" id="KW-0804">Transcription</keyword>
<keyword evidence="6" id="KW-1185">Reference proteome</keyword>
<evidence type="ECO:0000313" key="5">
    <source>
        <dbReference type="EMBL" id="QQP89999.1"/>
    </source>
</evidence>
<name>A0ABX7B6K0_9PROT</name>
<dbReference type="Pfam" id="PF00392">
    <property type="entry name" value="GntR"/>
    <property type="match status" value="1"/>
</dbReference>
<dbReference type="EMBL" id="CP067420">
    <property type="protein sequence ID" value="QQP89999.1"/>
    <property type="molecule type" value="Genomic_DNA"/>
</dbReference>
<dbReference type="Gene3D" id="1.10.10.10">
    <property type="entry name" value="Winged helix-like DNA-binding domain superfamily/Winged helix DNA-binding domain"/>
    <property type="match status" value="1"/>
</dbReference>
<evidence type="ECO:0000256" key="1">
    <source>
        <dbReference type="ARBA" id="ARBA00023015"/>
    </source>
</evidence>
<dbReference type="SUPFAM" id="SSF46785">
    <property type="entry name" value="Winged helix' DNA-binding domain"/>
    <property type="match status" value="1"/>
</dbReference>
<dbReference type="PANTHER" id="PTHR43537:SF50">
    <property type="entry name" value="TRANSCRIPTIONAL REGULATORY PROTEIN"/>
    <property type="match status" value="1"/>
</dbReference>
<organism evidence="5 6">
    <name type="scientific">Skermanella cutis</name>
    <dbReference type="NCBI Taxonomy" id="2775420"/>
    <lineage>
        <taxon>Bacteria</taxon>
        <taxon>Pseudomonadati</taxon>
        <taxon>Pseudomonadota</taxon>
        <taxon>Alphaproteobacteria</taxon>
        <taxon>Rhodospirillales</taxon>
        <taxon>Azospirillaceae</taxon>
        <taxon>Skermanella</taxon>
    </lineage>
</organism>
<gene>
    <name evidence="5" type="ORF">IGS68_01605</name>
</gene>
<dbReference type="CDD" id="cd07377">
    <property type="entry name" value="WHTH_GntR"/>
    <property type="match status" value="1"/>
</dbReference>
<dbReference type="InterPro" id="IPR008920">
    <property type="entry name" value="TF_FadR/GntR_C"/>
</dbReference>
<dbReference type="SMART" id="SM00345">
    <property type="entry name" value="HTH_GNTR"/>
    <property type="match status" value="1"/>
</dbReference>
<dbReference type="InterPro" id="IPR036390">
    <property type="entry name" value="WH_DNA-bd_sf"/>
</dbReference>
<evidence type="ECO:0000313" key="6">
    <source>
        <dbReference type="Proteomes" id="UP000595197"/>
    </source>
</evidence>
<dbReference type="SMART" id="SM00895">
    <property type="entry name" value="FCD"/>
    <property type="match status" value="1"/>
</dbReference>
<evidence type="ECO:0000256" key="2">
    <source>
        <dbReference type="ARBA" id="ARBA00023125"/>
    </source>
</evidence>